<proteinExistence type="predicted"/>
<name>A0A382GZQ5_9ZZZZ</name>
<gene>
    <name evidence="1" type="ORF">METZ01_LOCUS233051</name>
</gene>
<reference evidence="1" key="1">
    <citation type="submission" date="2018-05" db="EMBL/GenBank/DDBJ databases">
        <authorList>
            <person name="Lanie J.A."/>
            <person name="Ng W.-L."/>
            <person name="Kazmierczak K.M."/>
            <person name="Andrzejewski T.M."/>
            <person name="Davidsen T.M."/>
            <person name="Wayne K.J."/>
            <person name="Tettelin H."/>
            <person name="Glass J.I."/>
            <person name="Rusch D."/>
            <person name="Podicherti R."/>
            <person name="Tsui H.-C.T."/>
            <person name="Winkler M.E."/>
        </authorList>
    </citation>
    <scope>NUCLEOTIDE SEQUENCE</scope>
</reference>
<organism evidence="1">
    <name type="scientific">marine metagenome</name>
    <dbReference type="NCBI Taxonomy" id="408172"/>
    <lineage>
        <taxon>unclassified sequences</taxon>
        <taxon>metagenomes</taxon>
        <taxon>ecological metagenomes</taxon>
    </lineage>
</organism>
<sequence>MADLWIIVLDQAADHIQEIHVMILFILIGAAERRFFRKTIKPWL</sequence>
<accession>A0A382GZQ5</accession>
<dbReference type="AlphaFoldDB" id="A0A382GZQ5"/>
<dbReference type="EMBL" id="UINC01058206">
    <property type="protein sequence ID" value="SVB80197.1"/>
    <property type="molecule type" value="Genomic_DNA"/>
</dbReference>
<evidence type="ECO:0000313" key="1">
    <source>
        <dbReference type="EMBL" id="SVB80197.1"/>
    </source>
</evidence>
<protein>
    <submittedName>
        <fullName evidence="1">Uncharacterized protein</fullName>
    </submittedName>
</protein>